<feature type="domain" description="Vps72/YL1 N-terminal" evidence="2">
    <location>
        <begin position="22"/>
        <end position="199"/>
    </location>
</feature>
<dbReference type="AlphaFoldDB" id="F2TW46"/>
<dbReference type="Pfam" id="PF05764">
    <property type="entry name" value="YL1"/>
    <property type="match status" value="1"/>
</dbReference>
<keyword evidence="4" id="KW-1185">Reference proteome</keyword>
<dbReference type="PANTHER" id="PTHR13275:SF4">
    <property type="entry name" value="VACUOLAR PROTEIN SORTING-ASSOCIATED PROTEIN 72 HOMOLOG"/>
    <property type="match status" value="1"/>
</dbReference>
<feature type="compositionally biased region" description="Basic residues" evidence="1">
    <location>
        <begin position="112"/>
        <end position="133"/>
    </location>
</feature>
<dbReference type="InParanoid" id="F2TW46"/>
<dbReference type="EMBL" id="GL832955">
    <property type="protein sequence ID" value="EGD72292.1"/>
    <property type="molecule type" value="Genomic_DNA"/>
</dbReference>
<evidence type="ECO:0000259" key="2">
    <source>
        <dbReference type="Pfam" id="PF05764"/>
    </source>
</evidence>
<dbReference type="Proteomes" id="UP000007799">
    <property type="component" value="Unassembled WGS sequence"/>
</dbReference>
<feature type="compositionally biased region" description="Basic and acidic residues" evidence="1">
    <location>
        <begin position="184"/>
        <end position="193"/>
    </location>
</feature>
<dbReference type="RefSeq" id="XP_004998862.1">
    <property type="nucleotide sequence ID" value="XM_004998805.1"/>
</dbReference>
<organism evidence="4">
    <name type="scientific">Salpingoeca rosetta (strain ATCC 50818 / BSB-021)</name>
    <dbReference type="NCBI Taxonomy" id="946362"/>
    <lineage>
        <taxon>Eukaryota</taxon>
        <taxon>Choanoflagellata</taxon>
        <taxon>Craspedida</taxon>
        <taxon>Salpingoecidae</taxon>
        <taxon>Salpingoeca</taxon>
    </lineage>
</organism>
<dbReference type="OrthoDB" id="78296at2759"/>
<reference evidence="3" key="1">
    <citation type="submission" date="2009-08" db="EMBL/GenBank/DDBJ databases">
        <title>Annotation of Salpingoeca rosetta.</title>
        <authorList>
            <consortium name="The Broad Institute Genome Sequencing Platform"/>
            <person name="Russ C."/>
            <person name="Cuomo C."/>
            <person name="Burger G."/>
            <person name="Gray M.W."/>
            <person name="Holland P.W.H."/>
            <person name="King N."/>
            <person name="Lang F.B.F."/>
            <person name="Roger A.J."/>
            <person name="Ruiz-Trillo I."/>
            <person name="Young S.K."/>
            <person name="Zeng Q."/>
            <person name="Gargeya S."/>
            <person name="Alvarado L."/>
            <person name="Berlin A."/>
            <person name="Chapman S.B."/>
            <person name="Chen Z."/>
            <person name="Freedman E."/>
            <person name="Gellesch M."/>
            <person name="Goldberg J."/>
            <person name="Griggs A."/>
            <person name="Gujja S."/>
            <person name="Heilman E."/>
            <person name="Heiman D."/>
            <person name="Howarth C."/>
            <person name="Mehta T."/>
            <person name="Neiman D."/>
            <person name="Pearson M."/>
            <person name="Roberts A."/>
            <person name="Saif S."/>
            <person name="Shea T."/>
            <person name="Shenoy N."/>
            <person name="Sisk P."/>
            <person name="Stolte C."/>
            <person name="Sykes S."/>
            <person name="White J."/>
            <person name="Yandava C."/>
            <person name="Haas B."/>
            <person name="Nusbaum C."/>
            <person name="Birren B."/>
        </authorList>
    </citation>
    <scope>NUCLEOTIDE SEQUENCE [LARGE SCALE GENOMIC DNA]</scope>
    <source>
        <strain evidence="3">ATCC 50818</strain>
    </source>
</reference>
<evidence type="ECO:0000313" key="4">
    <source>
        <dbReference type="Proteomes" id="UP000007799"/>
    </source>
</evidence>
<evidence type="ECO:0000313" key="3">
    <source>
        <dbReference type="EMBL" id="EGD72292.1"/>
    </source>
</evidence>
<name>F2TW46_SALR5</name>
<sequence length="222" mass="25351">MSSGVGGEQQQQYAPQTLVAGRAKRVTAGNRMSRLINQEEGSDDEFYKEYYGENVFLEEDSEFTSEEEEDESDEFDSDFVTEDEDEGEAPEDVPVEKKKRRANVYVDPLLKAAKRAKAGSRAPRTPKRTKPRSRSSSSSASRVPTMDRELKNLASSTGFRDKVEILDEDAETTRRRSRRRVVVKKREEQEQNKKEKKVRFLSCNDDGEGIDMMLCSSRCRAQ</sequence>
<dbReference type="GO" id="GO:0005634">
    <property type="term" value="C:nucleus"/>
    <property type="evidence" value="ECO:0007669"/>
    <property type="project" value="TreeGrafter"/>
</dbReference>
<accession>F2TW46</accession>
<proteinExistence type="predicted"/>
<protein>
    <recommendedName>
        <fullName evidence="2">Vps72/YL1 N-terminal domain-containing protein</fullName>
    </recommendedName>
</protein>
<feature type="region of interest" description="Disordered" evidence="1">
    <location>
        <begin position="57"/>
        <end position="196"/>
    </location>
</feature>
<dbReference type="PANTHER" id="PTHR13275">
    <property type="entry name" value="YL-1 PROTEIN TRANSCRIPTION FACTOR-LIKE 1"/>
    <property type="match status" value="1"/>
</dbReference>
<dbReference type="STRING" id="946362.F2TW46"/>
<feature type="compositionally biased region" description="Acidic residues" evidence="1">
    <location>
        <begin position="57"/>
        <end position="93"/>
    </location>
</feature>
<dbReference type="InterPro" id="IPR046757">
    <property type="entry name" value="YL1_N"/>
</dbReference>
<gene>
    <name evidence="3" type="ORF">PTSG_11575</name>
</gene>
<dbReference type="KEGG" id="sre:PTSG_11575"/>
<evidence type="ECO:0000256" key="1">
    <source>
        <dbReference type="SAM" id="MobiDB-lite"/>
    </source>
</evidence>
<dbReference type="GeneID" id="16067753"/>